<proteinExistence type="predicted"/>
<evidence type="ECO:0000313" key="2">
    <source>
        <dbReference type="Proteomes" id="UP001566132"/>
    </source>
</evidence>
<comment type="caution">
    <text evidence="1">The sequence shown here is derived from an EMBL/GenBank/DDBJ whole genome shotgun (WGS) entry which is preliminary data.</text>
</comment>
<gene>
    <name evidence="1" type="ORF">ABEB36_006542</name>
</gene>
<reference evidence="1 2" key="1">
    <citation type="submission" date="2024-05" db="EMBL/GenBank/DDBJ databases">
        <title>Genetic variation in Jamaican populations of the coffee berry borer (Hypothenemus hampei).</title>
        <authorList>
            <person name="Errbii M."/>
            <person name="Myrie A."/>
        </authorList>
    </citation>
    <scope>NUCLEOTIDE SEQUENCE [LARGE SCALE GENOMIC DNA]</scope>
    <source>
        <strain evidence="1">JA-Hopewell-2020-01-JO</strain>
        <tissue evidence="1">Whole body</tissue>
    </source>
</reference>
<protein>
    <submittedName>
        <fullName evidence="1">Uncharacterized protein</fullName>
    </submittedName>
</protein>
<keyword evidence="2" id="KW-1185">Reference proteome</keyword>
<name>A0ABD1ERM5_HYPHA</name>
<accession>A0ABD1ERM5</accession>
<sequence>MKFYPRFFLRTKHLGDTHIYIAVPLASSETTILDGPGTGDMVGFGTDGDSEPLESTILEDPGLANVVCIALDGISEPLESIILGLETANIPDFERDDFSEPLESTILDSGTANMAGFATDGSSEPLEGSFTALSDILKHHINRKQDCTTTE</sequence>
<evidence type="ECO:0000313" key="1">
    <source>
        <dbReference type="EMBL" id="KAL1501161.1"/>
    </source>
</evidence>
<organism evidence="1 2">
    <name type="scientific">Hypothenemus hampei</name>
    <name type="common">Coffee berry borer</name>
    <dbReference type="NCBI Taxonomy" id="57062"/>
    <lineage>
        <taxon>Eukaryota</taxon>
        <taxon>Metazoa</taxon>
        <taxon>Ecdysozoa</taxon>
        <taxon>Arthropoda</taxon>
        <taxon>Hexapoda</taxon>
        <taxon>Insecta</taxon>
        <taxon>Pterygota</taxon>
        <taxon>Neoptera</taxon>
        <taxon>Endopterygota</taxon>
        <taxon>Coleoptera</taxon>
        <taxon>Polyphaga</taxon>
        <taxon>Cucujiformia</taxon>
        <taxon>Curculionidae</taxon>
        <taxon>Scolytinae</taxon>
        <taxon>Hypothenemus</taxon>
    </lineage>
</organism>
<dbReference type="AlphaFoldDB" id="A0ABD1ERM5"/>
<dbReference type="Proteomes" id="UP001566132">
    <property type="component" value="Unassembled WGS sequence"/>
</dbReference>
<dbReference type="EMBL" id="JBDJPC010000005">
    <property type="protein sequence ID" value="KAL1501161.1"/>
    <property type="molecule type" value="Genomic_DNA"/>
</dbReference>